<keyword evidence="1" id="KW-1133">Transmembrane helix</keyword>
<evidence type="ECO:0000313" key="3">
    <source>
        <dbReference type="EMBL" id="CBB16238.1"/>
    </source>
</evidence>
<dbReference type="AGR" id="WB:WBGene00194712"/>
<name>C8JQS0_CAEEL</name>
<dbReference type="CTD" id="13215336"/>
<evidence type="ECO:0000256" key="1">
    <source>
        <dbReference type="SAM" id="Phobius"/>
    </source>
</evidence>
<dbReference type="InParanoid" id="C8JQS0"/>
<dbReference type="ExpressionAtlas" id="C8JQS0">
    <property type="expression patterns" value="baseline"/>
</dbReference>
<evidence type="ECO:0000313" key="4">
    <source>
        <dbReference type="Proteomes" id="UP000001940"/>
    </source>
</evidence>
<dbReference type="eggNOG" id="ENOG502TKTX">
    <property type="taxonomic scope" value="Eukaryota"/>
</dbReference>
<dbReference type="Proteomes" id="UP000001940">
    <property type="component" value="Chromosome V"/>
</dbReference>
<dbReference type="EMBL" id="BX284605">
    <property type="protein sequence ID" value="CBB16238.1"/>
    <property type="molecule type" value="Genomic_DNA"/>
</dbReference>
<evidence type="ECO:0000259" key="2">
    <source>
        <dbReference type="Pfam" id="PF01705"/>
    </source>
</evidence>
<keyword evidence="1" id="KW-0472">Membrane</keyword>
<dbReference type="OMA" id="CCEVGCC"/>
<dbReference type="PANTHER" id="PTHR47520:SF14">
    <property type="entry name" value="CX DOMAIN-CONTAINING PROTEIN"/>
    <property type="match status" value="1"/>
</dbReference>
<keyword evidence="1" id="KW-0812">Transmembrane</keyword>
<dbReference type="KEGG" id="cel:CELE_T11F9.21"/>
<evidence type="ECO:0000313" key="5">
    <source>
        <dbReference type="WormBase" id="T11F9.21a"/>
    </source>
</evidence>
<gene>
    <name evidence="3" type="ORF">CELE_T11F9.21</name>
    <name evidence="3 5" type="ORF">T11F9.21</name>
</gene>
<dbReference type="Pfam" id="PF01705">
    <property type="entry name" value="CX"/>
    <property type="match status" value="1"/>
</dbReference>
<dbReference type="PaxDb" id="6239-T11F9.21a"/>
<dbReference type="GeneID" id="13215336"/>
<dbReference type="HOGENOM" id="CLU_130052_0_0_1"/>
<dbReference type="OrthoDB" id="5831709at2759"/>
<dbReference type="PANTHER" id="PTHR47520">
    <property type="entry name" value="CX DOMAIN-CONTAINING PROTEIN-RELATED"/>
    <property type="match status" value="1"/>
</dbReference>
<dbReference type="InterPro" id="IPR002619">
    <property type="entry name" value="CX"/>
</dbReference>
<dbReference type="FunCoup" id="C8JQS0">
    <property type="interactions" value="285"/>
</dbReference>
<sequence length="160" mass="19412">MFRKFFTFLLINNNLHNHILFRTGYIEFSYLSRFLSEPRVIEHYFSYNNVTDIYSIDKHSIFPFNKNYYFFDDFYEPTENRTKVCIFKLYRHYEEIDHVVFSDGSRPKQIVFGCHSYQVCCEVGCCEINNYIYFWFLYPCAALMIAFACLARKNRENEAT</sequence>
<proteinExistence type="predicted"/>
<feature type="domain" description="CX" evidence="2">
    <location>
        <begin position="69"/>
        <end position="127"/>
    </location>
</feature>
<protein>
    <submittedName>
        <fullName evidence="3">CX domain-containing protein</fullName>
    </submittedName>
</protein>
<dbReference type="AlphaFoldDB" id="C8JQS0"/>
<dbReference type="RefSeq" id="NP_001256327.1">
    <property type="nucleotide sequence ID" value="NM_001269398.1"/>
</dbReference>
<reference evidence="3 4" key="1">
    <citation type="journal article" date="1998" name="Science">
        <title>Genome sequence of the nematode C. elegans: a platform for investigating biology.</title>
        <authorList>
            <consortium name="The C. elegans sequencing consortium"/>
            <person name="Sulson J.E."/>
            <person name="Waterston R."/>
        </authorList>
    </citation>
    <scope>NUCLEOTIDE SEQUENCE [LARGE SCALE GENOMIC DNA]</scope>
    <source>
        <strain evidence="3 4">Bristol N2</strain>
    </source>
</reference>
<feature type="transmembrane region" description="Helical" evidence="1">
    <location>
        <begin position="131"/>
        <end position="151"/>
    </location>
</feature>
<dbReference type="WormBase" id="T11F9.21a">
    <property type="protein sequence ID" value="CE43976"/>
    <property type="gene ID" value="WBGene00194712"/>
</dbReference>
<keyword evidence="4" id="KW-1185">Reference proteome</keyword>
<accession>C8JQS0</accession>
<organism evidence="3 4">
    <name type="scientific">Caenorhabditis elegans</name>
    <dbReference type="NCBI Taxonomy" id="6239"/>
    <lineage>
        <taxon>Eukaryota</taxon>
        <taxon>Metazoa</taxon>
        <taxon>Ecdysozoa</taxon>
        <taxon>Nematoda</taxon>
        <taxon>Chromadorea</taxon>
        <taxon>Rhabditida</taxon>
        <taxon>Rhabditina</taxon>
        <taxon>Rhabditomorpha</taxon>
        <taxon>Rhabditoidea</taxon>
        <taxon>Rhabditidae</taxon>
        <taxon>Peloderinae</taxon>
        <taxon>Caenorhabditis</taxon>
    </lineage>
</organism>